<dbReference type="InterPro" id="IPR043597">
    <property type="entry name" value="TPH_dom"/>
</dbReference>
<sequence length="468" mass="55001">MPVKLSEEVCLLPRSQLDAIRAKLQPGAVTNKDEERLRLKHLSQDRASRWTDTIQAQRTRRERARQDRLEALEAERQEIDRIEAEEAAERRRQQVEAANRMLFSNDDRVRALHSRLLLSEVLVERQRQMAHAAGIRALEVANEQEWLARQAIALKEAAAAEQRKLEEVKRRAMEQRDIQQQQLEDLKRRILAEREQRQLLGESIRAQALAEAKELQLKEEEMRAQARRAVEDTERANKVLQSFKQLERQREEQMDAAIQEYAKMQEVKAEDGKRREAERRAAREAQQKRLQDKMQATYLAALADQEARLARDVRLAEEKADTSAADKAAERQQEWEEIQRSRGQQLETRRRGEEEQRAADRAFADAWSMRLKELKQEERDEEQKALERNRRYANFLQHQVSRKQAKAQSALDLEFEEDLARQYVVSDSDDVFEQYARAHIDEWARLGKPTAPMHLIMAKLRKRPLGNF</sequence>
<evidence type="ECO:0000256" key="2">
    <source>
        <dbReference type="SAM" id="Coils"/>
    </source>
</evidence>
<proteinExistence type="predicted"/>
<evidence type="ECO:0000259" key="4">
    <source>
        <dbReference type="Pfam" id="PF13868"/>
    </source>
</evidence>
<evidence type="ECO:0000313" key="6">
    <source>
        <dbReference type="Proteomes" id="UP001438707"/>
    </source>
</evidence>
<dbReference type="PANTHER" id="PTHR28663:SF1">
    <property type="entry name" value="CILIA- AND FLAGELLA- ASSOCIATED PROTEIN 210"/>
    <property type="match status" value="1"/>
</dbReference>
<protein>
    <recommendedName>
        <fullName evidence="4">Trichohyalin-plectin-homology domain-containing protein</fullName>
    </recommendedName>
</protein>
<keyword evidence="1 2" id="KW-0175">Coiled coil</keyword>
<dbReference type="Pfam" id="PF13868">
    <property type="entry name" value="TPH"/>
    <property type="match status" value="1"/>
</dbReference>
<feature type="coiled-coil region" evidence="2">
    <location>
        <begin position="65"/>
        <end position="101"/>
    </location>
</feature>
<dbReference type="PANTHER" id="PTHR28663">
    <property type="entry name" value="COILED-COIL DOMAIN-CONTAINING PROTEIN 173"/>
    <property type="match status" value="1"/>
</dbReference>
<organism evidence="5 6">
    <name type="scientific">Apatococcus lobatus</name>
    <dbReference type="NCBI Taxonomy" id="904363"/>
    <lineage>
        <taxon>Eukaryota</taxon>
        <taxon>Viridiplantae</taxon>
        <taxon>Chlorophyta</taxon>
        <taxon>core chlorophytes</taxon>
        <taxon>Trebouxiophyceae</taxon>
        <taxon>Chlorellales</taxon>
        <taxon>Chlorellaceae</taxon>
        <taxon>Apatococcus</taxon>
    </lineage>
</organism>
<feature type="region of interest" description="Disordered" evidence="3">
    <location>
        <begin position="266"/>
        <end position="290"/>
    </location>
</feature>
<dbReference type="InterPro" id="IPR039986">
    <property type="entry name" value="CFAP210"/>
</dbReference>
<feature type="compositionally biased region" description="Basic and acidic residues" evidence="3">
    <location>
        <begin position="327"/>
        <end position="340"/>
    </location>
</feature>
<dbReference type="EMBL" id="JALJOS010000019">
    <property type="protein sequence ID" value="KAK9827183.1"/>
    <property type="molecule type" value="Genomic_DNA"/>
</dbReference>
<evidence type="ECO:0000256" key="1">
    <source>
        <dbReference type="ARBA" id="ARBA00023054"/>
    </source>
</evidence>
<feature type="compositionally biased region" description="Basic and acidic residues" evidence="3">
    <location>
        <begin position="347"/>
        <end position="359"/>
    </location>
</feature>
<feature type="region of interest" description="Disordered" evidence="3">
    <location>
        <begin position="318"/>
        <end position="359"/>
    </location>
</feature>
<evidence type="ECO:0000313" key="5">
    <source>
        <dbReference type="EMBL" id="KAK9827183.1"/>
    </source>
</evidence>
<accession>A0AAW1R146</accession>
<dbReference type="Proteomes" id="UP001438707">
    <property type="component" value="Unassembled WGS sequence"/>
</dbReference>
<keyword evidence="6" id="KW-1185">Reference proteome</keyword>
<feature type="domain" description="Trichohyalin-plectin-homology" evidence="4">
    <location>
        <begin position="104"/>
        <end position="444"/>
    </location>
</feature>
<dbReference type="AlphaFoldDB" id="A0AAW1R146"/>
<evidence type="ECO:0000256" key="3">
    <source>
        <dbReference type="SAM" id="MobiDB-lite"/>
    </source>
</evidence>
<reference evidence="5 6" key="1">
    <citation type="journal article" date="2024" name="Nat. Commun.">
        <title>Phylogenomics reveals the evolutionary origins of lichenization in chlorophyte algae.</title>
        <authorList>
            <person name="Puginier C."/>
            <person name="Libourel C."/>
            <person name="Otte J."/>
            <person name="Skaloud P."/>
            <person name="Haon M."/>
            <person name="Grisel S."/>
            <person name="Petersen M."/>
            <person name="Berrin J.G."/>
            <person name="Delaux P.M."/>
            <person name="Dal Grande F."/>
            <person name="Keller J."/>
        </authorList>
    </citation>
    <scope>NUCLEOTIDE SEQUENCE [LARGE SCALE GENOMIC DNA]</scope>
    <source>
        <strain evidence="5 6">SAG 2145</strain>
    </source>
</reference>
<gene>
    <name evidence="5" type="ORF">WJX74_009401</name>
</gene>
<feature type="coiled-coil region" evidence="2">
    <location>
        <begin position="364"/>
        <end position="391"/>
    </location>
</feature>
<feature type="coiled-coil region" evidence="2">
    <location>
        <begin position="151"/>
        <end position="256"/>
    </location>
</feature>
<name>A0AAW1R146_9CHLO</name>
<comment type="caution">
    <text evidence="5">The sequence shown here is derived from an EMBL/GenBank/DDBJ whole genome shotgun (WGS) entry which is preliminary data.</text>
</comment>